<evidence type="ECO:0000313" key="1">
    <source>
        <dbReference type="EMBL" id="CAG8531805.1"/>
    </source>
</evidence>
<reference evidence="1 2" key="1">
    <citation type="submission" date="2021-06" db="EMBL/GenBank/DDBJ databases">
        <authorList>
            <person name="Kallberg Y."/>
            <person name="Tangrot J."/>
            <person name="Rosling A."/>
        </authorList>
    </citation>
    <scope>NUCLEOTIDE SEQUENCE [LARGE SCALE GENOMIC DNA]</scope>
    <source>
        <strain evidence="1 2">120-4 pot B 10/14</strain>
    </source>
</reference>
<comment type="caution">
    <text evidence="1">The sequence shown here is derived from an EMBL/GenBank/DDBJ whole genome shotgun (WGS) entry which is preliminary data.</text>
</comment>
<feature type="non-terminal residue" evidence="1">
    <location>
        <position position="1"/>
    </location>
</feature>
<protein>
    <submittedName>
        <fullName evidence="1">7612_t:CDS:1</fullName>
    </submittedName>
</protein>
<keyword evidence="2" id="KW-1185">Reference proteome</keyword>
<evidence type="ECO:0000313" key="2">
    <source>
        <dbReference type="Proteomes" id="UP000789901"/>
    </source>
</evidence>
<proteinExistence type="predicted"/>
<organism evidence="1 2">
    <name type="scientific">Gigaspora margarita</name>
    <dbReference type="NCBI Taxonomy" id="4874"/>
    <lineage>
        <taxon>Eukaryota</taxon>
        <taxon>Fungi</taxon>
        <taxon>Fungi incertae sedis</taxon>
        <taxon>Mucoromycota</taxon>
        <taxon>Glomeromycotina</taxon>
        <taxon>Glomeromycetes</taxon>
        <taxon>Diversisporales</taxon>
        <taxon>Gigasporaceae</taxon>
        <taxon>Gigaspora</taxon>
    </lineage>
</organism>
<gene>
    <name evidence="1" type="ORF">GMARGA_LOCUS3658</name>
</gene>
<name>A0ABM8W5N6_GIGMA</name>
<accession>A0ABM8W5N6</accession>
<dbReference type="Proteomes" id="UP000789901">
    <property type="component" value="Unassembled WGS sequence"/>
</dbReference>
<feature type="non-terminal residue" evidence="1">
    <location>
        <position position="168"/>
    </location>
</feature>
<sequence>MCEFLTSLAGDFAHILENGDDHNVLINKGEDLIKLLIASDELLLNELQEHIQEYLLKNRSSWLQQNFAIVHKTVFQLESSKDLQEFCLITIYLYEDLKRYHFQTGMQLKPEYLLTPRYKAGNCSCNKESYEQSVGDMFHRESWDSWNGKNGTFAVEDYEVFQVIKLRL</sequence>
<dbReference type="EMBL" id="CAJVQB010001342">
    <property type="protein sequence ID" value="CAG8531805.1"/>
    <property type="molecule type" value="Genomic_DNA"/>
</dbReference>